<organism evidence="2 3">
    <name type="scientific">Peronospora effusa</name>
    <dbReference type="NCBI Taxonomy" id="542832"/>
    <lineage>
        <taxon>Eukaryota</taxon>
        <taxon>Sar</taxon>
        <taxon>Stramenopiles</taxon>
        <taxon>Oomycota</taxon>
        <taxon>Peronosporomycetes</taxon>
        <taxon>Peronosporales</taxon>
        <taxon>Peronosporaceae</taxon>
        <taxon>Peronospora</taxon>
    </lineage>
</organism>
<reference evidence="2 3" key="1">
    <citation type="submission" date="2018-06" db="EMBL/GenBank/DDBJ databases">
        <title>Comparative genomics of downy mildews reveals potential adaptations to biotrophy.</title>
        <authorList>
            <person name="Fletcher K."/>
            <person name="Klosterman S.J."/>
            <person name="Derevnina L."/>
            <person name="Martin F."/>
            <person name="Koike S."/>
            <person name="Reyes Chin-Wo S."/>
            <person name="Mou B."/>
            <person name="Michelmore R."/>
        </authorList>
    </citation>
    <scope>NUCLEOTIDE SEQUENCE [LARGE SCALE GENOMIC DNA]</scope>
    <source>
        <strain evidence="2 3">R13</strain>
    </source>
</reference>
<proteinExistence type="predicted"/>
<feature type="region of interest" description="Disordered" evidence="1">
    <location>
        <begin position="48"/>
        <end position="79"/>
    </location>
</feature>
<accession>A0A3R8CME8</accession>
<comment type="caution">
    <text evidence="2">The sequence shown here is derived from an EMBL/GenBank/DDBJ whole genome shotgun (WGS) entry which is preliminary data.</text>
</comment>
<feature type="region of interest" description="Disordered" evidence="1">
    <location>
        <begin position="1"/>
        <end position="34"/>
    </location>
</feature>
<dbReference type="AlphaFoldDB" id="A0A3R8CME8"/>
<protein>
    <submittedName>
        <fullName evidence="2">Uncharacterized protein</fullName>
    </submittedName>
</protein>
<evidence type="ECO:0000256" key="1">
    <source>
        <dbReference type="SAM" id="MobiDB-lite"/>
    </source>
</evidence>
<name>A0A3R8CME8_9STRA</name>
<evidence type="ECO:0000313" key="3">
    <source>
        <dbReference type="Proteomes" id="UP000286097"/>
    </source>
</evidence>
<gene>
    <name evidence="2" type="ORF">DD237_008459</name>
</gene>
<feature type="compositionally biased region" description="Basic and acidic residues" evidence="1">
    <location>
        <begin position="1"/>
        <end position="15"/>
    </location>
</feature>
<sequence length="79" mass="8863">MAVEHSLSEDSERSRGCQSGHQKRIPRCVGEGSEGEERQLAKWLAVEHSLSEDSERSRGCQSGHQKRIPRCVGEVSMRN</sequence>
<dbReference type="Proteomes" id="UP000286097">
    <property type="component" value="Unassembled WGS sequence"/>
</dbReference>
<evidence type="ECO:0000313" key="2">
    <source>
        <dbReference type="EMBL" id="RQM10504.1"/>
    </source>
</evidence>
<feature type="compositionally biased region" description="Basic and acidic residues" evidence="1">
    <location>
        <begin position="49"/>
        <end position="58"/>
    </location>
</feature>
<dbReference type="EMBL" id="QKXF01000599">
    <property type="protein sequence ID" value="RQM10504.1"/>
    <property type="molecule type" value="Genomic_DNA"/>
</dbReference>
<dbReference type="VEuPathDB" id="FungiDB:DD237_008459"/>